<reference evidence="1" key="1">
    <citation type="submission" date="2021-06" db="EMBL/GenBank/DDBJ databases">
        <title>Comparative genomics, transcriptomics and evolutionary studies reveal genomic signatures of adaptation to plant cell wall in hemibiotrophic fungi.</title>
        <authorList>
            <consortium name="DOE Joint Genome Institute"/>
            <person name="Baroncelli R."/>
            <person name="Diaz J.F."/>
            <person name="Benocci T."/>
            <person name="Peng M."/>
            <person name="Battaglia E."/>
            <person name="Haridas S."/>
            <person name="Andreopoulos W."/>
            <person name="Labutti K."/>
            <person name="Pangilinan J."/>
            <person name="Floch G.L."/>
            <person name="Makela M.R."/>
            <person name="Henrissat B."/>
            <person name="Grigoriev I.V."/>
            <person name="Crouch J.A."/>
            <person name="De Vries R.P."/>
            <person name="Sukno S.A."/>
            <person name="Thon M.R."/>
        </authorList>
    </citation>
    <scope>NUCLEOTIDE SEQUENCE</scope>
    <source>
        <strain evidence="1">MAFF235873</strain>
    </source>
</reference>
<keyword evidence="2" id="KW-1185">Reference proteome</keyword>
<dbReference type="Proteomes" id="UP001232148">
    <property type="component" value="Unassembled WGS sequence"/>
</dbReference>
<comment type="caution">
    <text evidence="1">The sequence shown here is derived from an EMBL/GenBank/DDBJ whole genome shotgun (WGS) entry which is preliminary data.</text>
</comment>
<dbReference type="EMBL" id="MU842955">
    <property type="protein sequence ID" value="KAK2024760.1"/>
    <property type="molecule type" value="Genomic_DNA"/>
</dbReference>
<organism evidence="1 2">
    <name type="scientific">Colletotrichum zoysiae</name>
    <dbReference type="NCBI Taxonomy" id="1216348"/>
    <lineage>
        <taxon>Eukaryota</taxon>
        <taxon>Fungi</taxon>
        <taxon>Dikarya</taxon>
        <taxon>Ascomycota</taxon>
        <taxon>Pezizomycotina</taxon>
        <taxon>Sordariomycetes</taxon>
        <taxon>Hypocreomycetidae</taxon>
        <taxon>Glomerellales</taxon>
        <taxon>Glomerellaceae</taxon>
        <taxon>Colletotrichum</taxon>
        <taxon>Colletotrichum graminicola species complex</taxon>
    </lineage>
</organism>
<evidence type="ECO:0000313" key="1">
    <source>
        <dbReference type="EMBL" id="KAK2024760.1"/>
    </source>
</evidence>
<name>A0AAD9H9K4_9PEZI</name>
<accession>A0AAD9H9K4</accession>
<evidence type="ECO:0000313" key="2">
    <source>
        <dbReference type="Proteomes" id="UP001232148"/>
    </source>
</evidence>
<proteinExistence type="predicted"/>
<protein>
    <submittedName>
        <fullName evidence="1">Uncharacterized protein</fullName>
    </submittedName>
</protein>
<gene>
    <name evidence="1" type="ORF">LX32DRAFT_84992</name>
</gene>
<dbReference type="AlphaFoldDB" id="A0AAD9H9K4"/>
<sequence length="192" mass="21635">MLAPPCSDPAVFEQEKSRAGGNWEAYFAKHPDLRGIPGLRFPGPPDAPVSPAGWNCFGLFFDGVTVPSDENKLKIAENVRDWFQLLYFWIGLFPPSYPINMDLLLSFGADYAERYNKEHRVCCSEDTVIVMVSFMEARKAASGCLCDPTGFERLHYFIDACIRDTKDRPWDLPPHLHQIISSIAHQPNGNSI</sequence>